<dbReference type="Pfam" id="PF00211">
    <property type="entry name" value="Guanylate_cyc"/>
    <property type="match status" value="1"/>
</dbReference>
<dbReference type="SUPFAM" id="SSF56112">
    <property type="entry name" value="Protein kinase-like (PK-like)"/>
    <property type="match status" value="1"/>
</dbReference>
<feature type="compositionally biased region" description="Basic residues" evidence="13">
    <location>
        <begin position="1460"/>
        <end position="1478"/>
    </location>
</feature>
<evidence type="ECO:0000259" key="15">
    <source>
        <dbReference type="PROSITE" id="PS50125"/>
    </source>
</evidence>
<evidence type="ECO:0000256" key="6">
    <source>
        <dbReference type="ARBA" id="ARBA00022989"/>
    </source>
</evidence>
<feature type="compositionally biased region" description="Basic and acidic residues" evidence="13">
    <location>
        <begin position="1332"/>
        <end position="1341"/>
    </location>
</feature>
<dbReference type="Pfam" id="PF07714">
    <property type="entry name" value="PK_Tyr_Ser-Thr"/>
    <property type="match status" value="1"/>
</dbReference>
<dbReference type="InterPro" id="IPR001245">
    <property type="entry name" value="Ser-Thr/Tyr_kinase_cat_dom"/>
</dbReference>
<feature type="region of interest" description="Disordered" evidence="13">
    <location>
        <begin position="1504"/>
        <end position="1529"/>
    </location>
</feature>
<feature type="region of interest" description="Disordered" evidence="13">
    <location>
        <begin position="1453"/>
        <end position="1486"/>
    </location>
</feature>
<dbReference type="InterPro" id="IPR050401">
    <property type="entry name" value="Cyclic_nucleotide_synthase"/>
</dbReference>
<evidence type="ECO:0000256" key="8">
    <source>
        <dbReference type="ARBA" id="ARBA00023180"/>
    </source>
</evidence>
<dbReference type="InterPro" id="IPR001828">
    <property type="entry name" value="ANF_lig-bd_rcpt"/>
</dbReference>
<dbReference type="InterPro" id="IPR018297">
    <property type="entry name" value="A/G_cyclase_CS"/>
</dbReference>
<dbReference type="InterPro" id="IPR029787">
    <property type="entry name" value="Nucleotide_cyclase"/>
</dbReference>
<name>A0ABP1Q1N0_9HEXA</name>
<comment type="similarity">
    <text evidence="11">Belongs to the adenylyl cyclase class-4/guanylyl cyclase family.</text>
</comment>
<dbReference type="SMART" id="SM00044">
    <property type="entry name" value="CYCc"/>
    <property type="match status" value="1"/>
</dbReference>
<dbReference type="Proteomes" id="UP001642540">
    <property type="component" value="Unassembled WGS sequence"/>
</dbReference>
<dbReference type="PROSITE" id="PS50125">
    <property type="entry name" value="GUANYLATE_CYCLASE_2"/>
    <property type="match status" value="1"/>
</dbReference>
<comment type="subcellular location">
    <subcellularLocation>
        <location evidence="2">Membrane</location>
        <topology evidence="2">Single-pass type I membrane protein</topology>
    </subcellularLocation>
</comment>
<reference evidence="16 17" key="1">
    <citation type="submission" date="2024-08" db="EMBL/GenBank/DDBJ databases">
        <authorList>
            <person name="Cucini C."/>
            <person name="Frati F."/>
        </authorList>
    </citation>
    <scope>NUCLEOTIDE SEQUENCE [LARGE SCALE GENOMIC DNA]</scope>
</reference>
<evidence type="ECO:0000256" key="11">
    <source>
        <dbReference type="RuleBase" id="RU000405"/>
    </source>
</evidence>
<dbReference type="EMBL" id="CAXLJM020000015">
    <property type="protein sequence ID" value="CAL8082096.1"/>
    <property type="molecule type" value="Genomic_DNA"/>
</dbReference>
<keyword evidence="10 12" id="KW-0141">cGMP biosynthesis</keyword>
<evidence type="ECO:0000256" key="7">
    <source>
        <dbReference type="ARBA" id="ARBA00023136"/>
    </source>
</evidence>
<organism evidence="16 17">
    <name type="scientific">Orchesella dallaii</name>
    <dbReference type="NCBI Taxonomy" id="48710"/>
    <lineage>
        <taxon>Eukaryota</taxon>
        <taxon>Metazoa</taxon>
        <taxon>Ecdysozoa</taxon>
        <taxon>Arthropoda</taxon>
        <taxon>Hexapoda</taxon>
        <taxon>Collembola</taxon>
        <taxon>Entomobryomorpha</taxon>
        <taxon>Entomobryoidea</taxon>
        <taxon>Orchesellidae</taxon>
        <taxon>Orchesellinae</taxon>
        <taxon>Orchesella</taxon>
    </lineage>
</organism>
<evidence type="ECO:0000256" key="9">
    <source>
        <dbReference type="ARBA" id="ARBA00023239"/>
    </source>
</evidence>
<dbReference type="CDD" id="cd06370">
    <property type="entry name" value="PBP1_SAP_GC-like"/>
    <property type="match status" value="1"/>
</dbReference>
<feature type="region of interest" description="Disordered" evidence="13">
    <location>
        <begin position="1241"/>
        <end position="1341"/>
    </location>
</feature>
<keyword evidence="8" id="KW-0325">Glycoprotein</keyword>
<evidence type="ECO:0000256" key="13">
    <source>
        <dbReference type="SAM" id="MobiDB-lite"/>
    </source>
</evidence>
<evidence type="ECO:0000256" key="10">
    <source>
        <dbReference type="ARBA" id="ARBA00023293"/>
    </source>
</evidence>
<protein>
    <recommendedName>
        <fullName evidence="3 12">Guanylate cyclase</fullName>
        <ecNumber evidence="3 12">4.6.1.2</ecNumber>
    </recommendedName>
</protein>
<feature type="compositionally biased region" description="Polar residues" evidence="13">
    <location>
        <begin position="1241"/>
        <end position="1258"/>
    </location>
</feature>
<evidence type="ECO:0000259" key="14">
    <source>
        <dbReference type="PROSITE" id="PS50011"/>
    </source>
</evidence>
<dbReference type="Pfam" id="PF01094">
    <property type="entry name" value="ANF_receptor"/>
    <property type="match status" value="1"/>
</dbReference>
<dbReference type="EC" id="4.6.1.2" evidence="3 12"/>
<dbReference type="PROSITE" id="PS00452">
    <property type="entry name" value="GUANYLATE_CYCLASE_1"/>
    <property type="match status" value="1"/>
</dbReference>
<keyword evidence="17" id="KW-1185">Reference proteome</keyword>
<dbReference type="InterPro" id="IPR028082">
    <property type="entry name" value="Peripla_BP_I"/>
</dbReference>
<keyword evidence="6" id="KW-1133">Transmembrane helix</keyword>
<dbReference type="SUPFAM" id="SSF53822">
    <property type="entry name" value="Periplasmic binding protein-like I"/>
    <property type="match status" value="1"/>
</dbReference>
<feature type="region of interest" description="Disordered" evidence="13">
    <location>
        <begin position="1394"/>
        <end position="1441"/>
    </location>
</feature>
<keyword evidence="7" id="KW-0472">Membrane</keyword>
<keyword evidence="9 11" id="KW-0456">Lyase</keyword>
<dbReference type="Gene3D" id="3.40.50.2300">
    <property type="match status" value="2"/>
</dbReference>
<evidence type="ECO:0000256" key="4">
    <source>
        <dbReference type="ARBA" id="ARBA00022692"/>
    </source>
</evidence>
<dbReference type="InterPro" id="IPR001054">
    <property type="entry name" value="A/G_cyclase"/>
</dbReference>
<accession>A0ABP1Q1N0</accession>
<dbReference type="CDD" id="cd07302">
    <property type="entry name" value="CHD"/>
    <property type="match status" value="1"/>
</dbReference>
<evidence type="ECO:0000313" key="16">
    <source>
        <dbReference type="EMBL" id="CAL8082096.1"/>
    </source>
</evidence>
<evidence type="ECO:0000256" key="5">
    <source>
        <dbReference type="ARBA" id="ARBA00022741"/>
    </source>
</evidence>
<dbReference type="SUPFAM" id="SSF55073">
    <property type="entry name" value="Nucleotide cyclase"/>
    <property type="match status" value="1"/>
</dbReference>
<dbReference type="PROSITE" id="PS50011">
    <property type="entry name" value="PROTEIN_KINASE_DOM"/>
    <property type="match status" value="1"/>
</dbReference>
<feature type="compositionally biased region" description="Polar residues" evidence="13">
    <location>
        <begin position="1298"/>
        <end position="1307"/>
    </location>
</feature>
<evidence type="ECO:0000256" key="1">
    <source>
        <dbReference type="ARBA" id="ARBA00001436"/>
    </source>
</evidence>
<feature type="domain" description="Protein kinase" evidence="14">
    <location>
        <begin position="614"/>
        <end position="906"/>
    </location>
</feature>
<keyword evidence="5" id="KW-0547">Nucleotide-binding</keyword>
<comment type="catalytic activity">
    <reaction evidence="1 12">
        <text>GTP = 3',5'-cyclic GMP + diphosphate</text>
        <dbReference type="Rhea" id="RHEA:13665"/>
        <dbReference type="ChEBI" id="CHEBI:33019"/>
        <dbReference type="ChEBI" id="CHEBI:37565"/>
        <dbReference type="ChEBI" id="CHEBI:57746"/>
        <dbReference type="EC" id="4.6.1.2"/>
    </reaction>
</comment>
<feature type="region of interest" description="Disordered" evidence="13">
    <location>
        <begin position="1172"/>
        <end position="1196"/>
    </location>
</feature>
<sequence length="1728" mass="193725">MERVKQEMKALWFVCSTVHKEKSVIHGAHSFHLLSLGIVLLIITQQPHTVESLTPTERQNIPVNDENLSVPNNVKENLTIGYLTAVKGSVPYRQGITISGAILLAMEKVNNDSNLLPGVNLVLNYGDTEGDTIKGTKLLTDMLCDDVAAFFGPEISCHVEATVAAAWNRTMISYRCADGTVSDKNKFPTFARTEAPDTQIVKSVLSVMHHHHWKTFSIIVEDPSTVLVASSTKTTQYTIVADTLEMYAAESNYKVTNRTHFTDGNHNWYEIITSTMNKTRIYVFIGQDKNLVEMMGTMHSLQLFQNGEYLVIFVDALTYSRREALRYLWKHQDIVIQKHDVSCDKLPNFDLKVARSLLVVAPSPPDHTYEAFSNDVNEYSKRPPFNFGNRLLEKVGFKGQKEVSIYAANLYDAVILYARALHNLQIREPNTNIQKLARDGRSIFKEIIQMKVYNSITGAKISIDEHGDSEGNYTLIAFKPLPKDAPFFREMSINFTCPYYMIPIANFQPQQPKAENISYPRMKLFTGQQIDWIGGKKPSDEPKCGFEGEKCHGPAQGYRPVITAGILGFILFVVISAAASLYRKWKIEQEIEGLLWKIDENELSVQQPFGETSQSRMSLVSVGSLGQVYCATAHYKGALVRIKELKLMKKHVISRQTMKEMRYMREMCHPNVNSFHGAVISPSKITLAYDYCGKGSLTDVVENEDIRLDSTFIASLIHDLIKGMMYLHDSDLAFHGNLKSSNCVITSRWVLQLTDFGLSELRAASNLVSIDPSASHAYYQNMLWKAPELLREKGFTQGTQKGDIYAFAIILYEIYGRKGPYGMCEYDPKEIVERIRDDRQDEGEYFRPDTSFLDECSTQCPEFVITLMLECWDELPESRPSFRIIRERLKPLKEGMTPNIMDHMMLMMEKYANNLEDLVNERTGMLIQEKKKTEDLLHRMLPQPVAERLTLGEGIEPETFDAVTIYFSDIVGFTQMSAESTPLEVVNFLNDLYTLFDSIIQGYDVYKVETIGDAYMVVSGLPLRNGNRHTGEICSMALDLLTAVHSYRIVHRPHDTLKLRIGIHTGPVCAGVVGLTMPRFCLFGDTVNTASRMESNGEPLKIHISDECKQMLDKIGGYVIKDRGLVHLKGKGNVRTYWLVGACEGAVLSRRADMKDLKPLFCRPRGLQSLSEQQNLRRRASPKLPGSGNVSRQGSFCAGSGQTNSHLLSNQNRGSTHFIRRPSFDPALLSLSLKAAQQQMVHSSNSNVQNPATGSYYRSASRESPCGTPTRKRKEENLTVDRNSQRPGECSVTIEPPSDSSTVQTPMASPLRTAEVPGVSSNSAHSLPQSSSDHKLRDSITKKKVLLTPRMRLAHGLMREARSLDVLVCREPGTDPHPQRSPAMIMRRMSKSVDIDDGSPLSAKEVDSVDQQRNSHPVCGSVNTEHHDQAASYSPKTKRATLPPNQALALASKDGSTGKLHGKRPTYNRNYRHPKHFQNRSSDSFSCDSDDKYEAAFLLDPNSTFDTKSHHGDDEDGGQTSHDEHDDPQISMRVNICKNPEKDGHVKVPKNPHWRKLSDQIEEGKRGSTLKNWFQNIMNGNGIGSSGSGVKRGNIPGSVHGSLNTDECKVVDVRPTVGSSMTDEEKGLKPLLKDKIKATSVSNENRTSDVPHLLENEMESAEALSRAYLVETERKEKLAILFKEFSSVSKEFEVLSVAWTQLVSIGPEEEMMLKATNYEANLGSPWGL</sequence>
<dbReference type="InterPro" id="IPR011009">
    <property type="entry name" value="Kinase-like_dom_sf"/>
</dbReference>
<dbReference type="PANTHER" id="PTHR11920">
    <property type="entry name" value="GUANYLYL CYCLASE"/>
    <property type="match status" value="1"/>
</dbReference>
<evidence type="ECO:0000256" key="2">
    <source>
        <dbReference type="ARBA" id="ARBA00004479"/>
    </source>
</evidence>
<dbReference type="Gene3D" id="3.30.70.1230">
    <property type="entry name" value="Nucleotide cyclase"/>
    <property type="match status" value="1"/>
</dbReference>
<evidence type="ECO:0000313" key="17">
    <source>
        <dbReference type="Proteomes" id="UP001642540"/>
    </source>
</evidence>
<dbReference type="Gene3D" id="1.10.510.10">
    <property type="entry name" value="Transferase(Phosphotransferase) domain 1"/>
    <property type="match status" value="1"/>
</dbReference>
<gene>
    <name evidence="16" type="ORF">ODALV1_LOCUS5116</name>
</gene>
<evidence type="ECO:0000256" key="12">
    <source>
        <dbReference type="RuleBase" id="RU003431"/>
    </source>
</evidence>
<keyword evidence="4" id="KW-0812">Transmembrane</keyword>
<feature type="compositionally biased region" description="Polar residues" evidence="13">
    <location>
        <begin position="1319"/>
        <end position="1331"/>
    </location>
</feature>
<dbReference type="InterPro" id="IPR000719">
    <property type="entry name" value="Prot_kinase_dom"/>
</dbReference>
<feature type="domain" description="Guanylate cyclase" evidence="15">
    <location>
        <begin position="964"/>
        <end position="1094"/>
    </location>
</feature>
<proteinExistence type="inferred from homology"/>
<comment type="caution">
    <text evidence="16">The sequence shown here is derived from an EMBL/GenBank/DDBJ whole genome shotgun (WGS) entry which is preliminary data.</text>
</comment>
<dbReference type="PANTHER" id="PTHR11920:SF474">
    <property type="entry name" value="RECEPTOR-TYPE GUANYLATE CYCLASE GYC76C"/>
    <property type="match status" value="1"/>
</dbReference>
<evidence type="ECO:0000256" key="3">
    <source>
        <dbReference type="ARBA" id="ARBA00012202"/>
    </source>
</evidence>